<accession>A0A7J7J0U6</accession>
<comment type="caution">
    <text evidence="2">The sequence shown here is derived from an EMBL/GenBank/DDBJ whole genome shotgun (WGS) entry which is preliminary data.</text>
</comment>
<dbReference type="AlphaFoldDB" id="A0A7J7J0U6"/>
<reference evidence="2" key="1">
    <citation type="submission" date="2020-06" db="EMBL/GenBank/DDBJ databases">
        <title>Draft genome of Bugula neritina, a colonial animal packing powerful symbionts and potential medicines.</title>
        <authorList>
            <person name="Rayko M."/>
        </authorList>
    </citation>
    <scope>NUCLEOTIDE SEQUENCE [LARGE SCALE GENOMIC DNA]</scope>
    <source>
        <strain evidence="2">Kwan_BN1</strain>
    </source>
</reference>
<name>A0A7J7J0U6_BUGNE</name>
<gene>
    <name evidence="2" type="ORF">EB796_022313</name>
</gene>
<dbReference type="OrthoDB" id="5841748at2759"/>
<dbReference type="InterPro" id="IPR036757">
    <property type="entry name" value="TFR-like_dimer_dom_sf"/>
</dbReference>
<sequence>MRANNLTSNIEYFKEAIDSLQREATEFMSSLKGIDRMNPYAVREVNDKLMNLHRCLVDPQGLLAESFSKIYYHRRVSLIRMLGQYFLVSRTLCTE</sequence>
<keyword evidence="3" id="KW-1185">Reference proteome</keyword>
<evidence type="ECO:0000313" key="3">
    <source>
        <dbReference type="Proteomes" id="UP000593567"/>
    </source>
</evidence>
<organism evidence="2 3">
    <name type="scientific">Bugula neritina</name>
    <name type="common">Brown bryozoan</name>
    <name type="synonym">Sertularia neritina</name>
    <dbReference type="NCBI Taxonomy" id="10212"/>
    <lineage>
        <taxon>Eukaryota</taxon>
        <taxon>Metazoa</taxon>
        <taxon>Spiralia</taxon>
        <taxon>Lophotrochozoa</taxon>
        <taxon>Bryozoa</taxon>
        <taxon>Gymnolaemata</taxon>
        <taxon>Cheilostomatida</taxon>
        <taxon>Flustrina</taxon>
        <taxon>Buguloidea</taxon>
        <taxon>Bugulidae</taxon>
        <taxon>Bugula</taxon>
    </lineage>
</organism>
<dbReference type="Gene3D" id="1.20.930.40">
    <property type="entry name" value="Transferrin receptor-like, dimerisation domain"/>
    <property type="match status" value="1"/>
</dbReference>
<dbReference type="EMBL" id="VXIV02003235">
    <property type="protein sequence ID" value="KAF6019346.1"/>
    <property type="molecule type" value="Genomic_DNA"/>
</dbReference>
<evidence type="ECO:0000259" key="1">
    <source>
        <dbReference type="Pfam" id="PF04253"/>
    </source>
</evidence>
<dbReference type="Pfam" id="PF04253">
    <property type="entry name" value="TFR_dimer"/>
    <property type="match status" value="1"/>
</dbReference>
<dbReference type="InterPro" id="IPR007365">
    <property type="entry name" value="TFR-like_dimer_dom"/>
</dbReference>
<evidence type="ECO:0000313" key="2">
    <source>
        <dbReference type="EMBL" id="KAF6019346.1"/>
    </source>
</evidence>
<protein>
    <recommendedName>
        <fullName evidence="1">Transferrin receptor-like dimerisation domain-containing protein</fullName>
    </recommendedName>
</protein>
<dbReference type="Proteomes" id="UP000593567">
    <property type="component" value="Unassembled WGS sequence"/>
</dbReference>
<proteinExistence type="predicted"/>
<dbReference type="SUPFAM" id="SSF47672">
    <property type="entry name" value="Transferrin receptor-like dimerisation domain"/>
    <property type="match status" value="1"/>
</dbReference>
<feature type="domain" description="Transferrin receptor-like dimerisation" evidence="1">
    <location>
        <begin position="10"/>
        <end position="67"/>
    </location>
</feature>